<name>A0A4V6AMA4_COLLU</name>
<reference evidence="2 3" key="1">
    <citation type="submission" date="2019-01" db="EMBL/GenBank/DDBJ databases">
        <title>Genome Assembly of Collichthys lucidus.</title>
        <authorList>
            <person name="Cai M."/>
            <person name="Xiao S."/>
        </authorList>
    </citation>
    <scope>NUCLEOTIDE SEQUENCE [LARGE SCALE GENOMIC DNA]</scope>
    <source>
        <strain evidence="2">JT15FE1705JMU</strain>
        <tissue evidence="2">Muscle</tissue>
    </source>
</reference>
<keyword evidence="3" id="KW-1185">Reference proteome</keyword>
<accession>A0A4V6AMA4</accession>
<dbReference type="Proteomes" id="UP000298787">
    <property type="component" value="Chromosome 2"/>
</dbReference>
<organism evidence="2 3">
    <name type="scientific">Collichthys lucidus</name>
    <name type="common">Big head croaker</name>
    <name type="synonym">Sciaena lucida</name>
    <dbReference type="NCBI Taxonomy" id="240159"/>
    <lineage>
        <taxon>Eukaryota</taxon>
        <taxon>Metazoa</taxon>
        <taxon>Chordata</taxon>
        <taxon>Craniata</taxon>
        <taxon>Vertebrata</taxon>
        <taxon>Euteleostomi</taxon>
        <taxon>Actinopterygii</taxon>
        <taxon>Neopterygii</taxon>
        <taxon>Teleostei</taxon>
        <taxon>Neoteleostei</taxon>
        <taxon>Acanthomorphata</taxon>
        <taxon>Eupercaria</taxon>
        <taxon>Sciaenidae</taxon>
        <taxon>Collichthys</taxon>
    </lineage>
</organism>
<proteinExistence type="predicted"/>
<dbReference type="AlphaFoldDB" id="A0A4V6AMA4"/>
<evidence type="ECO:0000313" key="3">
    <source>
        <dbReference type="Proteomes" id="UP000298787"/>
    </source>
</evidence>
<feature type="compositionally biased region" description="Low complexity" evidence="1">
    <location>
        <begin position="108"/>
        <end position="117"/>
    </location>
</feature>
<sequence length="183" mass="20709">MPVSAHAPNASTSIWFQWDHKVTDLFNVYARELFGLRSDRYDAVKFGPEIYISYLQIRMKAFVFYGKCVSAQPYVRPPPEDSKDSCPSDSAKPGDGESSSESDRSSSDEVTSTSAQAARKKQKRRNKEKATWKTVKQTQSSAKNVPVWQGALPDSDSIRLTIDYFRHFFDTELLALIVNQSNQ</sequence>
<evidence type="ECO:0000313" key="2">
    <source>
        <dbReference type="EMBL" id="TKS67852.1"/>
    </source>
</evidence>
<feature type="compositionally biased region" description="Basic residues" evidence="1">
    <location>
        <begin position="118"/>
        <end position="127"/>
    </location>
</feature>
<feature type="compositionally biased region" description="Polar residues" evidence="1">
    <location>
        <begin position="134"/>
        <end position="143"/>
    </location>
</feature>
<dbReference type="EMBL" id="CM014079">
    <property type="protein sequence ID" value="TKS67852.1"/>
    <property type="molecule type" value="Genomic_DNA"/>
</dbReference>
<evidence type="ECO:0000256" key="1">
    <source>
        <dbReference type="SAM" id="MobiDB-lite"/>
    </source>
</evidence>
<feature type="region of interest" description="Disordered" evidence="1">
    <location>
        <begin position="75"/>
        <end position="143"/>
    </location>
</feature>
<dbReference type="STRING" id="240159.A0A4V6AMA4"/>
<protein>
    <submittedName>
        <fullName evidence="2">Uncharacterized protein</fullName>
    </submittedName>
</protein>
<gene>
    <name evidence="2" type="ORF">D9C73_000824</name>
</gene>